<gene>
    <name evidence="2" type="ORF">U0042_29000</name>
</gene>
<dbReference type="Proteomes" id="UP001325479">
    <property type="component" value="Chromosome"/>
</dbReference>
<keyword evidence="3" id="KW-1185">Reference proteome</keyword>
<protein>
    <submittedName>
        <fullName evidence="2">Uncharacterized protein</fullName>
    </submittedName>
</protein>
<evidence type="ECO:0000313" key="3">
    <source>
        <dbReference type="Proteomes" id="UP001325479"/>
    </source>
</evidence>
<dbReference type="RefSeq" id="WP_114811339.1">
    <property type="nucleotide sequence ID" value="NZ_CP139965.1"/>
</dbReference>
<keyword evidence="1" id="KW-0732">Signal</keyword>
<proteinExistence type="predicted"/>
<evidence type="ECO:0000256" key="1">
    <source>
        <dbReference type="SAM" id="SignalP"/>
    </source>
</evidence>
<dbReference type="EMBL" id="CP139965">
    <property type="protein sequence ID" value="WQD78007.1"/>
    <property type="molecule type" value="Genomic_DNA"/>
</dbReference>
<accession>A0ABZ0WKW6</accession>
<feature type="chain" id="PRO_5045348539" evidence="1">
    <location>
        <begin position="21"/>
        <end position="203"/>
    </location>
</feature>
<sequence length="203" mass="20767">MHYSIVAALCAVCLASSAYGGDAGEGNSANPGRDPGGNAGAALEVVDAQGHDVGPLVSFTDRTVATVVSVDGAIIVAPLSRASAGGHLSASQFEWSSSTAFPNYPSTDCSGPPIVSSTNFVGSGDAAPVRPSLTIRTGSVATAYIAPDTWSTTIAGQSQVESHFGCIATSTSTSGWLPASTYSLTQNYPEPLTVRFDNRQRRH</sequence>
<evidence type="ECO:0000313" key="2">
    <source>
        <dbReference type="EMBL" id="WQD78007.1"/>
    </source>
</evidence>
<organism evidence="2 3">
    <name type="scientific">Paraburkholderia kururiensis</name>
    <dbReference type="NCBI Taxonomy" id="984307"/>
    <lineage>
        <taxon>Bacteria</taxon>
        <taxon>Pseudomonadati</taxon>
        <taxon>Pseudomonadota</taxon>
        <taxon>Betaproteobacteria</taxon>
        <taxon>Burkholderiales</taxon>
        <taxon>Burkholderiaceae</taxon>
        <taxon>Paraburkholderia</taxon>
    </lineage>
</organism>
<reference evidence="2 3" key="1">
    <citation type="submission" date="2023-12" db="EMBL/GenBank/DDBJ databases">
        <title>Genome sequencing and assembly of bacterial species from a model synthetic community.</title>
        <authorList>
            <person name="Hogle S.L."/>
        </authorList>
    </citation>
    <scope>NUCLEOTIDE SEQUENCE [LARGE SCALE GENOMIC DNA]</scope>
    <source>
        <strain evidence="2 3">HAMBI 2494</strain>
    </source>
</reference>
<feature type="signal peptide" evidence="1">
    <location>
        <begin position="1"/>
        <end position="20"/>
    </location>
</feature>
<name>A0ABZ0WKW6_9BURK</name>